<evidence type="ECO:0000256" key="2">
    <source>
        <dbReference type="ARBA" id="ARBA00008231"/>
    </source>
</evidence>
<dbReference type="OrthoDB" id="5322896at2759"/>
<dbReference type="PANTHER" id="PTHR21013">
    <property type="entry name" value="ATP SYNTHASE MITOCHONDRIAL F1 COMPLEX ASSEMBLY FACTOR 2/ATP12 PROTEIN, MITOCHONDRIAL PRECURSOR"/>
    <property type="match status" value="1"/>
</dbReference>
<gene>
    <name evidence="6" type="ORF">CANVERA_P3458</name>
</gene>
<keyword evidence="5" id="KW-0143">Chaperone</keyword>
<dbReference type="InterPro" id="IPR011419">
    <property type="entry name" value="ATP12_ATP_synth-F1-assembly"/>
</dbReference>
<dbReference type="Proteomes" id="UP001152885">
    <property type="component" value="Unassembled WGS sequence"/>
</dbReference>
<dbReference type="Pfam" id="PF07542">
    <property type="entry name" value="ATP12"/>
    <property type="match status" value="1"/>
</dbReference>
<evidence type="ECO:0000313" key="7">
    <source>
        <dbReference type="Proteomes" id="UP001152885"/>
    </source>
</evidence>
<organism evidence="6 7">
    <name type="scientific">Candida verbasci</name>
    <dbReference type="NCBI Taxonomy" id="1227364"/>
    <lineage>
        <taxon>Eukaryota</taxon>
        <taxon>Fungi</taxon>
        <taxon>Dikarya</taxon>
        <taxon>Ascomycota</taxon>
        <taxon>Saccharomycotina</taxon>
        <taxon>Pichiomycetes</taxon>
        <taxon>Debaryomycetaceae</taxon>
        <taxon>Candida/Lodderomyces clade</taxon>
        <taxon>Candida</taxon>
    </lineage>
</organism>
<dbReference type="AlphaFoldDB" id="A0A9W4U040"/>
<sequence>MIQISKRSIRSINILVGIRCLSNSYRLLNSRININGNSTSLGIDKTVEHNIKSETNRLSKTNSRFWDKGNVYYNPKTEKYEIQLDGKTLRTPLGFPLELPKNKKQLAYLIAHEWTNLPNISVKSSTLPLTNLASRVIDLENKDKSDNIEKKENMLALEEVKLNMLRYLDTDTCLIFAQHRDCDGKLRKRQDEIHKPLIEEFNEFFTKWGHKQNLIKKDEEIRLNYLDCETDGLRGNKQGEKTQQVVLDWLDHLPIFDIIALEKTIFTTKSFLCGITLLRSNSITHKEIYQFNKSTPDEYYYKSLQELVELGNLETILQTDQWGEVEDTHDVDKHDWLRNLASAALLCH</sequence>
<evidence type="ECO:0000256" key="3">
    <source>
        <dbReference type="ARBA" id="ARBA00022946"/>
    </source>
</evidence>
<reference evidence="6" key="1">
    <citation type="submission" date="2022-12" db="EMBL/GenBank/DDBJ databases">
        <authorList>
            <person name="Brejova B."/>
        </authorList>
    </citation>
    <scope>NUCLEOTIDE SEQUENCE</scope>
</reference>
<evidence type="ECO:0000256" key="1">
    <source>
        <dbReference type="ARBA" id="ARBA00004173"/>
    </source>
</evidence>
<evidence type="ECO:0000256" key="5">
    <source>
        <dbReference type="ARBA" id="ARBA00023186"/>
    </source>
</evidence>
<keyword evidence="4" id="KW-0496">Mitochondrion</keyword>
<comment type="caution">
    <text evidence="6">The sequence shown here is derived from an EMBL/GenBank/DDBJ whole genome shotgun (WGS) entry which is preliminary data.</text>
</comment>
<evidence type="ECO:0000313" key="6">
    <source>
        <dbReference type="EMBL" id="CAI5758949.1"/>
    </source>
</evidence>
<dbReference type="SUPFAM" id="SSF160909">
    <property type="entry name" value="ATP12-like"/>
    <property type="match status" value="1"/>
</dbReference>
<proteinExistence type="inferred from homology"/>
<name>A0A9W4U040_9ASCO</name>
<dbReference type="Gene3D" id="1.10.3580.10">
    <property type="entry name" value="ATP12 ATPase"/>
    <property type="match status" value="1"/>
</dbReference>
<dbReference type="GO" id="GO:0005739">
    <property type="term" value="C:mitochondrion"/>
    <property type="evidence" value="ECO:0007669"/>
    <property type="project" value="UniProtKB-SubCell"/>
</dbReference>
<dbReference type="InterPro" id="IPR023335">
    <property type="entry name" value="ATP12_ortho_dom_sf"/>
</dbReference>
<keyword evidence="3" id="KW-0809">Transit peptide</keyword>
<dbReference type="EMBL" id="CANTUO010000003">
    <property type="protein sequence ID" value="CAI5758949.1"/>
    <property type="molecule type" value="Genomic_DNA"/>
</dbReference>
<dbReference type="Gene3D" id="3.30.2180.10">
    <property type="entry name" value="ATP12-like"/>
    <property type="match status" value="1"/>
</dbReference>
<dbReference type="InterPro" id="IPR042272">
    <property type="entry name" value="ATP12_ATP_synth-F1-assembly_N"/>
</dbReference>
<evidence type="ECO:0000256" key="4">
    <source>
        <dbReference type="ARBA" id="ARBA00023128"/>
    </source>
</evidence>
<accession>A0A9W4U040</accession>
<dbReference type="PANTHER" id="PTHR21013:SF10">
    <property type="entry name" value="ATP SYNTHASE MITOCHONDRIAL F1 COMPLEX ASSEMBLY FACTOR 2"/>
    <property type="match status" value="1"/>
</dbReference>
<dbReference type="GO" id="GO:0033615">
    <property type="term" value="P:mitochondrial proton-transporting ATP synthase complex assembly"/>
    <property type="evidence" value="ECO:0007669"/>
    <property type="project" value="TreeGrafter"/>
</dbReference>
<comment type="similarity">
    <text evidence="2">Belongs to the ATP12 family.</text>
</comment>
<protein>
    <submittedName>
        <fullName evidence="6">Uncharacterized protein</fullName>
    </submittedName>
</protein>
<keyword evidence="7" id="KW-1185">Reference proteome</keyword>
<comment type="subcellular location">
    <subcellularLocation>
        <location evidence="1">Mitochondrion</location>
    </subcellularLocation>
</comment>